<dbReference type="InterPro" id="IPR050859">
    <property type="entry name" value="Class-I_PLP-dep_aminotransf"/>
</dbReference>
<dbReference type="Pfam" id="PF00155">
    <property type="entry name" value="Aminotran_1_2"/>
    <property type="match status" value="1"/>
</dbReference>
<keyword evidence="4" id="KW-0663">Pyridoxal phosphate</keyword>
<name>A0A1B6DTV0_9HEMI</name>
<evidence type="ECO:0000259" key="5">
    <source>
        <dbReference type="Pfam" id="PF00155"/>
    </source>
</evidence>
<dbReference type="AlphaFoldDB" id="A0A1B6DTV0"/>
<feature type="domain" description="Aminotransferase class I/classII large" evidence="5">
    <location>
        <begin position="81"/>
        <end position="451"/>
    </location>
</feature>
<dbReference type="FunFam" id="3.90.1150.10:FF:000166">
    <property type="entry name" value="Kynurenine/alpha-aminoadipate aminotransferase, mitochondrial"/>
    <property type="match status" value="1"/>
</dbReference>
<protein>
    <recommendedName>
        <fullName evidence="5">Aminotransferase class I/classII large domain-containing protein</fullName>
    </recommendedName>
</protein>
<dbReference type="GO" id="GO:1901605">
    <property type="term" value="P:alpha-amino acid metabolic process"/>
    <property type="evidence" value="ECO:0007669"/>
    <property type="project" value="TreeGrafter"/>
</dbReference>
<dbReference type="Gene3D" id="3.90.1150.10">
    <property type="entry name" value="Aspartate Aminotransferase, domain 1"/>
    <property type="match status" value="1"/>
</dbReference>
<evidence type="ECO:0000256" key="4">
    <source>
        <dbReference type="ARBA" id="ARBA00022898"/>
    </source>
</evidence>
<dbReference type="CDD" id="cd00609">
    <property type="entry name" value="AAT_like"/>
    <property type="match status" value="1"/>
</dbReference>
<dbReference type="PANTHER" id="PTHR42790">
    <property type="entry name" value="AMINOTRANSFERASE"/>
    <property type="match status" value="1"/>
</dbReference>
<feature type="non-terminal residue" evidence="6">
    <location>
        <position position="1"/>
    </location>
</feature>
<accession>A0A1B6DTV0</accession>
<dbReference type="InterPro" id="IPR015421">
    <property type="entry name" value="PyrdxlP-dep_Trfase_major"/>
</dbReference>
<comment type="cofactor">
    <cofactor evidence="1">
        <name>pyridoxal 5'-phosphate</name>
        <dbReference type="ChEBI" id="CHEBI:597326"/>
    </cofactor>
</comment>
<evidence type="ECO:0000256" key="2">
    <source>
        <dbReference type="ARBA" id="ARBA00022576"/>
    </source>
</evidence>
<dbReference type="InterPro" id="IPR015424">
    <property type="entry name" value="PyrdxlP-dep_Trfase"/>
</dbReference>
<evidence type="ECO:0000313" key="6">
    <source>
        <dbReference type="EMBL" id="JAS29069.1"/>
    </source>
</evidence>
<dbReference type="GO" id="GO:0030170">
    <property type="term" value="F:pyridoxal phosphate binding"/>
    <property type="evidence" value="ECO:0007669"/>
    <property type="project" value="InterPro"/>
</dbReference>
<dbReference type="PANTHER" id="PTHR42790:SF19">
    <property type="entry name" value="KYNURENINE_ALPHA-AMINOADIPATE AMINOTRANSFERASE, MITOCHONDRIAL"/>
    <property type="match status" value="1"/>
</dbReference>
<sequence>LELHYLQFYCQQIYLPSFIFQILSENKKPLKVILIIMDNCQEKEATKIDYDYFINEVSSRRNPSMLREITHAMQKLKDPISLAVGVPNVNTFPFKKIDVQLKDGSNYELKENELKAALQYMPSRGYEPLIQKLQELLDRTHGPQDWSSRGILITSGGQESLHHALQMCLTQNDSIIIPHPLYPGSIDIMIPLGPNFIAIEQDRFGLRPDKLKEELERCRERNIPLPKMMYINPTACNPSGTTLTTERKKILYKMACEYNFIILEDDAYYFLHFLPEDPVSFLSMDTEGRVLRVDSFSKILSSGLRVGYVTGPLPLLRRMELHMQVSSMHSSGLSQVVVHKLLDLWGDTGFKNHISNVKKFYRDKRDSLLNACNHYLKDLAEWEEPTGGLFLWLRIKGLKNCYDFAMQTCIDKNVVIVPGNPFFGFDPNISCDYVRFSYSLAEPKQMNEGCKILAELIKQELKKS</sequence>
<keyword evidence="3" id="KW-0808">Transferase</keyword>
<organism evidence="6">
    <name type="scientific">Clastoptera arizonana</name>
    <name type="common">Arizona spittle bug</name>
    <dbReference type="NCBI Taxonomy" id="38151"/>
    <lineage>
        <taxon>Eukaryota</taxon>
        <taxon>Metazoa</taxon>
        <taxon>Ecdysozoa</taxon>
        <taxon>Arthropoda</taxon>
        <taxon>Hexapoda</taxon>
        <taxon>Insecta</taxon>
        <taxon>Pterygota</taxon>
        <taxon>Neoptera</taxon>
        <taxon>Paraneoptera</taxon>
        <taxon>Hemiptera</taxon>
        <taxon>Auchenorrhyncha</taxon>
        <taxon>Cercopoidea</taxon>
        <taxon>Clastopteridae</taxon>
        <taxon>Clastoptera</taxon>
    </lineage>
</organism>
<proteinExistence type="predicted"/>
<gene>
    <name evidence="6" type="ORF">g.10949</name>
</gene>
<dbReference type="SUPFAM" id="SSF53383">
    <property type="entry name" value="PLP-dependent transferases"/>
    <property type="match status" value="1"/>
</dbReference>
<dbReference type="GO" id="GO:0016212">
    <property type="term" value="F:kynurenine-oxoglutarate transaminase activity"/>
    <property type="evidence" value="ECO:0007669"/>
    <property type="project" value="TreeGrafter"/>
</dbReference>
<dbReference type="EMBL" id="GEDC01008229">
    <property type="protein sequence ID" value="JAS29069.1"/>
    <property type="molecule type" value="Transcribed_RNA"/>
</dbReference>
<evidence type="ECO:0000256" key="1">
    <source>
        <dbReference type="ARBA" id="ARBA00001933"/>
    </source>
</evidence>
<evidence type="ECO:0000256" key="3">
    <source>
        <dbReference type="ARBA" id="ARBA00022679"/>
    </source>
</evidence>
<dbReference type="InterPro" id="IPR004839">
    <property type="entry name" value="Aminotransferase_I/II_large"/>
</dbReference>
<reference evidence="6" key="1">
    <citation type="submission" date="2015-12" db="EMBL/GenBank/DDBJ databases">
        <title>De novo transcriptome assembly of four potential Pierce s Disease insect vectors from Arizona vineyards.</title>
        <authorList>
            <person name="Tassone E.E."/>
        </authorList>
    </citation>
    <scope>NUCLEOTIDE SEQUENCE</scope>
</reference>
<dbReference type="InterPro" id="IPR015422">
    <property type="entry name" value="PyrdxlP-dep_Trfase_small"/>
</dbReference>
<keyword evidence="2" id="KW-0032">Aminotransferase</keyword>
<dbReference type="Gene3D" id="3.40.640.10">
    <property type="entry name" value="Type I PLP-dependent aspartate aminotransferase-like (Major domain)"/>
    <property type="match status" value="1"/>
</dbReference>